<name>G0P8M1_CAEBE</name>
<dbReference type="HOGENOM" id="CLU_545409_0_0_1"/>
<dbReference type="Proteomes" id="UP000008068">
    <property type="component" value="Unassembled WGS sequence"/>
</dbReference>
<protein>
    <recommendedName>
        <fullName evidence="4">DUF38 domain-containing protein</fullName>
    </recommendedName>
</protein>
<dbReference type="AlphaFoldDB" id="G0P8M1"/>
<evidence type="ECO:0000313" key="2">
    <source>
        <dbReference type="EMBL" id="EGT47931.1"/>
    </source>
</evidence>
<feature type="region of interest" description="Disordered" evidence="1">
    <location>
        <begin position="1"/>
        <end position="106"/>
    </location>
</feature>
<organism evidence="3">
    <name type="scientific">Caenorhabditis brenneri</name>
    <name type="common">Nematode worm</name>
    <dbReference type="NCBI Taxonomy" id="135651"/>
    <lineage>
        <taxon>Eukaryota</taxon>
        <taxon>Metazoa</taxon>
        <taxon>Ecdysozoa</taxon>
        <taxon>Nematoda</taxon>
        <taxon>Chromadorea</taxon>
        <taxon>Rhabditida</taxon>
        <taxon>Rhabditina</taxon>
        <taxon>Rhabditomorpha</taxon>
        <taxon>Rhabditoidea</taxon>
        <taxon>Rhabditidae</taxon>
        <taxon>Peloderinae</taxon>
        <taxon>Caenorhabditis</taxon>
    </lineage>
</organism>
<feature type="compositionally biased region" description="Basic and acidic residues" evidence="1">
    <location>
        <begin position="75"/>
        <end position="85"/>
    </location>
</feature>
<dbReference type="InParanoid" id="G0P8M1"/>
<proteinExistence type="predicted"/>
<evidence type="ECO:0008006" key="4">
    <source>
        <dbReference type="Google" id="ProtNLM"/>
    </source>
</evidence>
<feature type="region of interest" description="Disordered" evidence="1">
    <location>
        <begin position="121"/>
        <end position="146"/>
    </location>
</feature>
<reference evidence="3" key="1">
    <citation type="submission" date="2011-07" db="EMBL/GenBank/DDBJ databases">
        <authorList>
            <consortium name="Caenorhabditis brenneri Sequencing and Analysis Consortium"/>
            <person name="Wilson R.K."/>
        </authorList>
    </citation>
    <scope>NUCLEOTIDE SEQUENCE [LARGE SCALE GENOMIC DNA]</scope>
    <source>
        <strain evidence="3">PB2801</strain>
    </source>
</reference>
<evidence type="ECO:0000313" key="3">
    <source>
        <dbReference type="Proteomes" id="UP000008068"/>
    </source>
</evidence>
<dbReference type="EMBL" id="GL380136">
    <property type="protein sequence ID" value="EGT47931.1"/>
    <property type="molecule type" value="Genomic_DNA"/>
</dbReference>
<accession>G0P8M1</accession>
<gene>
    <name evidence="2" type="ORF">CAEBREN_01548</name>
</gene>
<evidence type="ECO:0000256" key="1">
    <source>
        <dbReference type="SAM" id="MobiDB-lite"/>
    </source>
</evidence>
<sequence length="500" mass="57432">MDPRLTGMSIDTGEPEGFSETRTKTIMETPLGSQKIEQEKFDSTQKSNNGKHVTEKGQRELAQSSTPEKNPVRVLKVEKKDDCHEATVPSPDKTIPKSPAPRPVSPFNLFPIRNWREMMGESTETATETPKNTHEESSNDDCEELPPKYEKSQIMQWREFRNVYIPPYMRRKTIEEKQEELKKVKEDDEKLEERLGDPTSDAAFSFFLNRTKNLNDEVEKVEGCMKDADAGPKDELLFHFIKLFARAPSKYGRRAFLQTQHKLGGPEYTFRDTFEDEAIIRIAEIAQYYKIEKLNLEFLNSDTPYFIDKLVEGVDGPLSIKTLKILNCQQINANDNGRAISKFLKKCKPGILESLEVRFQENWYSSLKEVRETTDVWKNLKSFETNNLLPVALKDCLHMNHIKGVIQEIDMLELDSLIGAFREKIPQNKTFEIKLLHGVSETLFRGHKPVRLPLILCADTWMPSVNCLLVKIEENQITGEMIDATSLSGKDSEFMKPNTC</sequence>
<keyword evidence="3" id="KW-1185">Reference proteome</keyword>